<dbReference type="GO" id="GO:0006357">
    <property type="term" value="P:regulation of transcription by RNA polymerase II"/>
    <property type="evidence" value="ECO:0000318"/>
    <property type="project" value="GO_Central"/>
</dbReference>
<dbReference type="PANTHER" id="PTHR21277">
    <property type="entry name" value="TRANSCRIPTIONAL ADAPTER 1"/>
    <property type="match status" value="1"/>
</dbReference>
<keyword evidence="2" id="KW-0805">Transcription regulation</keyword>
<dbReference type="STRING" id="4432.A0A1U8A173"/>
<comment type="subcellular location">
    <subcellularLocation>
        <location evidence="1">Nucleus</location>
    </subcellularLocation>
</comment>
<dbReference type="GO" id="GO:0005634">
    <property type="term" value="C:nucleus"/>
    <property type="evidence" value="ECO:0007669"/>
    <property type="project" value="UniProtKB-SubCell"/>
</dbReference>
<dbReference type="KEGG" id="nnu:104599183"/>
<evidence type="ECO:0000256" key="3">
    <source>
        <dbReference type="ARBA" id="ARBA00023163"/>
    </source>
</evidence>
<dbReference type="RefSeq" id="XP_010259915.1">
    <property type="nucleotide sequence ID" value="XM_010261613.2"/>
</dbReference>
<feature type="compositionally biased region" description="Basic and acidic residues" evidence="5">
    <location>
        <begin position="141"/>
        <end position="151"/>
    </location>
</feature>
<keyword evidence="4" id="KW-0539">Nucleus</keyword>
<organism evidence="6 7">
    <name type="scientific">Nelumbo nucifera</name>
    <name type="common">Sacred lotus</name>
    <dbReference type="NCBI Taxonomy" id="4432"/>
    <lineage>
        <taxon>Eukaryota</taxon>
        <taxon>Viridiplantae</taxon>
        <taxon>Streptophyta</taxon>
        <taxon>Embryophyta</taxon>
        <taxon>Tracheophyta</taxon>
        <taxon>Spermatophyta</taxon>
        <taxon>Magnoliopsida</taxon>
        <taxon>Proteales</taxon>
        <taxon>Nelumbonaceae</taxon>
        <taxon>Nelumbo</taxon>
    </lineage>
</organism>
<evidence type="ECO:0000256" key="4">
    <source>
        <dbReference type="ARBA" id="ARBA00023242"/>
    </source>
</evidence>
<dbReference type="Pfam" id="PF12767">
    <property type="entry name" value="SAGA-Tad1"/>
    <property type="match status" value="1"/>
</dbReference>
<name>A0A1U8A173_NELNU</name>
<dbReference type="CDD" id="cd22933">
    <property type="entry name" value="HFD_HFI1"/>
    <property type="match status" value="1"/>
</dbReference>
<keyword evidence="3" id="KW-0804">Transcription</keyword>
<evidence type="ECO:0000313" key="6">
    <source>
        <dbReference type="Proteomes" id="UP000189703"/>
    </source>
</evidence>
<keyword evidence="6" id="KW-1185">Reference proteome</keyword>
<dbReference type="GO" id="GO:0003713">
    <property type="term" value="F:transcription coactivator activity"/>
    <property type="evidence" value="ECO:0000318"/>
    <property type="project" value="GO_Central"/>
</dbReference>
<dbReference type="PANTHER" id="PTHR21277:SF5">
    <property type="entry name" value="TRANSCRIPTIONAL ADAPTER 1"/>
    <property type="match status" value="1"/>
</dbReference>
<feature type="compositionally biased region" description="Low complexity" evidence="5">
    <location>
        <begin position="109"/>
        <end position="122"/>
    </location>
</feature>
<dbReference type="OMA" id="TEFDRSC"/>
<dbReference type="eggNOG" id="ENOG502QTUY">
    <property type="taxonomic scope" value="Eukaryota"/>
</dbReference>
<dbReference type="FunCoup" id="A0A1U8A173">
    <property type="interactions" value="814"/>
</dbReference>
<sequence>MQPSQHHSRINLADLKAQIVKKIGPERSKRYFYNLNGLLSQKLSKVEFDKLCHRILGRENLPLHNQLIHSILKNACNAKVPPPVHEKETQKSTRLTRKKSPSREDVHEQGGPSPTSTQPSTPKIWANGGVVPMSPPKGRSGIRDRKLKDLRSPLGPNGKIDFVSQQSTTADDVSTKVITENGDFNPCDFQRPVQNHQGLAEQPGNELGVSLQCPPKRPQINRSADDLISVHSKGQLIVVVEDGEEVEQVNNTNSTRSAIQAPIGIPFCSASVGGARRAIPLSSGSFPTSLNSGGLCDTETLKKCMEQIAGAQGLEGVSTDCANLLNNGLDVYLRRLIKSSVELVAARSGYEQAVHPLQKHQHHGKLINGMLPGHQLQMQYSNGPMEGMQRQRMCFPISMLDFKVAMELSPQQLGEDWPLLLEKICMHTFEE</sequence>
<evidence type="ECO:0000256" key="2">
    <source>
        <dbReference type="ARBA" id="ARBA00023015"/>
    </source>
</evidence>
<gene>
    <name evidence="7" type="primary">LOC104599183</name>
</gene>
<reference evidence="7" key="1">
    <citation type="submission" date="2025-08" db="UniProtKB">
        <authorList>
            <consortium name="RefSeq"/>
        </authorList>
    </citation>
    <scope>IDENTIFICATION</scope>
</reference>
<dbReference type="GeneID" id="104599183"/>
<protein>
    <submittedName>
        <fullName evidence="7">Uncharacterized protein LOC104599183</fullName>
    </submittedName>
</protein>
<dbReference type="AlphaFoldDB" id="A0A1U8A173"/>
<dbReference type="Proteomes" id="UP000189703">
    <property type="component" value="Unplaced"/>
</dbReference>
<accession>A0A1U8A173</accession>
<evidence type="ECO:0000256" key="1">
    <source>
        <dbReference type="ARBA" id="ARBA00004123"/>
    </source>
</evidence>
<proteinExistence type="predicted"/>
<feature type="region of interest" description="Disordered" evidence="5">
    <location>
        <begin position="79"/>
        <end position="162"/>
    </location>
</feature>
<evidence type="ECO:0000256" key="5">
    <source>
        <dbReference type="SAM" id="MobiDB-lite"/>
    </source>
</evidence>
<dbReference type="GO" id="GO:0000124">
    <property type="term" value="C:SAGA complex"/>
    <property type="evidence" value="ECO:0000318"/>
    <property type="project" value="GO_Central"/>
</dbReference>
<evidence type="ECO:0000313" key="7">
    <source>
        <dbReference type="RefSeq" id="XP_010259915.1"/>
    </source>
</evidence>
<dbReference type="OrthoDB" id="10264870at2759"/>
<dbReference type="InterPro" id="IPR024738">
    <property type="entry name" value="Hfi1/Tada1"/>
</dbReference>